<reference evidence="3" key="1">
    <citation type="journal article" date="2015" name="PLoS Genet.">
        <title>The dynamic genome and transcriptome of the human fungal pathogen Blastomyces and close relative Emmonsia.</title>
        <authorList>
            <person name="Munoz J.F."/>
            <person name="Gauthier G.M."/>
            <person name="Desjardins C.A."/>
            <person name="Gallo J.E."/>
            <person name="Holder J."/>
            <person name="Sullivan T.D."/>
            <person name="Marty A.J."/>
            <person name="Carmen J.C."/>
            <person name="Chen Z."/>
            <person name="Ding L."/>
            <person name="Gujja S."/>
            <person name="Magrini V."/>
            <person name="Misas E."/>
            <person name="Mitreva M."/>
            <person name="Priest M."/>
            <person name="Saif S."/>
            <person name="Whiston E.A."/>
            <person name="Young S."/>
            <person name="Zeng Q."/>
            <person name="Goldman W.E."/>
            <person name="Mardis E.R."/>
            <person name="Taylor J.W."/>
            <person name="McEwen J.G."/>
            <person name="Clay O.K."/>
            <person name="Klein B.S."/>
            <person name="Cuomo C.A."/>
        </authorList>
    </citation>
    <scope>NUCLEOTIDE SEQUENCE [LARGE SCALE GENOMIC DNA]</scope>
    <source>
        <strain evidence="3">ER-3 / ATCC MYA-2586</strain>
    </source>
</reference>
<dbReference type="Proteomes" id="UP000002039">
    <property type="component" value="Unassembled WGS sequence"/>
</dbReference>
<evidence type="ECO:0000313" key="3">
    <source>
        <dbReference type="Proteomes" id="UP000002039"/>
    </source>
</evidence>
<protein>
    <submittedName>
        <fullName evidence="2">Uncharacterized protein</fullName>
    </submittedName>
</protein>
<evidence type="ECO:0000313" key="2">
    <source>
        <dbReference type="EMBL" id="EEQ90270.2"/>
    </source>
</evidence>
<feature type="region of interest" description="Disordered" evidence="1">
    <location>
        <begin position="24"/>
        <end position="73"/>
    </location>
</feature>
<dbReference type="RefSeq" id="XP_045277031.1">
    <property type="nucleotide sequence ID" value="XM_045421065.1"/>
</dbReference>
<feature type="compositionally biased region" description="Polar residues" evidence="1">
    <location>
        <begin position="63"/>
        <end position="73"/>
    </location>
</feature>
<name>A0ABP2F4I7_AJEDR</name>
<keyword evidence="3" id="KW-1185">Reference proteome</keyword>
<dbReference type="EMBL" id="EQ999977">
    <property type="protein sequence ID" value="EEQ90270.2"/>
    <property type="molecule type" value="Genomic_DNA"/>
</dbReference>
<sequence length="181" mass="20249">MLIEERAHCASIAADSLITSHTISPSEESIHPDPIQGSRHPPRSLSQPEGNLKVPRSYPLRQETGNSSLKPTNQATNWYNLRLKRSRNYWVGKARFLVNHFYFPHFFKSCKNHLKSHGVPDRDCIAPSHSPMPDSSDLSPSVVSTLPSPASSLELFGLEARSISPTEHSVDMAKSNYFPKM</sequence>
<accession>A0ABP2F4I7</accession>
<organism evidence="2 3">
    <name type="scientific">Ajellomyces dermatitidis (strain ER-3 / ATCC MYA-2586)</name>
    <name type="common">Blastomyces dermatitidis</name>
    <dbReference type="NCBI Taxonomy" id="559297"/>
    <lineage>
        <taxon>Eukaryota</taxon>
        <taxon>Fungi</taxon>
        <taxon>Dikarya</taxon>
        <taxon>Ascomycota</taxon>
        <taxon>Pezizomycotina</taxon>
        <taxon>Eurotiomycetes</taxon>
        <taxon>Eurotiomycetidae</taxon>
        <taxon>Onygenales</taxon>
        <taxon>Ajellomycetaceae</taxon>
        <taxon>Blastomyces</taxon>
    </lineage>
</organism>
<gene>
    <name evidence="2" type="ORF">BDCG_05390</name>
</gene>
<evidence type="ECO:0000256" key="1">
    <source>
        <dbReference type="SAM" id="MobiDB-lite"/>
    </source>
</evidence>
<dbReference type="GeneID" id="69027407"/>
<proteinExistence type="predicted"/>